<feature type="non-terminal residue" evidence="2">
    <location>
        <position position="226"/>
    </location>
</feature>
<dbReference type="AlphaFoldDB" id="A0A383BKZ0"/>
<dbReference type="SUPFAM" id="SSF51735">
    <property type="entry name" value="NAD(P)-binding Rossmann-fold domains"/>
    <property type="match status" value="1"/>
</dbReference>
<organism evidence="2">
    <name type="scientific">marine metagenome</name>
    <dbReference type="NCBI Taxonomy" id="408172"/>
    <lineage>
        <taxon>unclassified sequences</taxon>
        <taxon>metagenomes</taxon>
        <taxon>ecological metagenomes</taxon>
    </lineage>
</organism>
<name>A0A383BKZ0_9ZZZZ</name>
<evidence type="ECO:0000313" key="2">
    <source>
        <dbReference type="EMBL" id="SVE20463.1"/>
    </source>
</evidence>
<dbReference type="InterPro" id="IPR013332">
    <property type="entry name" value="KPR_N"/>
</dbReference>
<proteinExistence type="predicted"/>
<feature type="domain" description="Ketopantoate reductase N-terminal" evidence="1">
    <location>
        <begin position="4"/>
        <end position="151"/>
    </location>
</feature>
<evidence type="ECO:0000259" key="1">
    <source>
        <dbReference type="Pfam" id="PF02558"/>
    </source>
</evidence>
<dbReference type="EMBL" id="UINC01201221">
    <property type="protein sequence ID" value="SVE20463.1"/>
    <property type="molecule type" value="Genomic_DNA"/>
</dbReference>
<gene>
    <name evidence="2" type="ORF">METZ01_LOCUS473317</name>
</gene>
<reference evidence="2" key="1">
    <citation type="submission" date="2018-05" db="EMBL/GenBank/DDBJ databases">
        <authorList>
            <person name="Lanie J.A."/>
            <person name="Ng W.-L."/>
            <person name="Kazmierczak K.M."/>
            <person name="Andrzejewski T.M."/>
            <person name="Davidsen T.M."/>
            <person name="Wayne K.J."/>
            <person name="Tettelin H."/>
            <person name="Glass J.I."/>
            <person name="Rusch D."/>
            <person name="Podicherti R."/>
            <person name="Tsui H.-C.T."/>
            <person name="Winkler M.E."/>
        </authorList>
    </citation>
    <scope>NUCLEOTIDE SEQUENCE</scope>
</reference>
<dbReference type="Gene3D" id="3.40.50.720">
    <property type="entry name" value="NAD(P)-binding Rossmann-like Domain"/>
    <property type="match status" value="1"/>
</dbReference>
<dbReference type="PANTHER" id="PTHR21708">
    <property type="entry name" value="PROBABLE 2-DEHYDROPANTOATE 2-REDUCTASE"/>
    <property type="match status" value="1"/>
</dbReference>
<dbReference type="GO" id="GO:0005737">
    <property type="term" value="C:cytoplasm"/>
    <property type="evidence" value="ECO:0007669"/>
    <property type="project" value="TreeGrafter"/>
</dbReference>
<sequence length="226" mass="23885">MKQVVIVGPGGLGGIYAALLGDQGQCSITVVGRPGPHIDTIKKNGLKLTGRRETIACINAVDDPSQIKTCDVILYVVKAQDTQSVLASTAHIEVRDFVSSLQNGTIKDELLCATFGREKVIGGVAIVAGERPAPGLINWTYDGITQFGELDGSTSERVDYFVGLCKEAGLNTEATGAILSATWTKMVGWIPIGLYATLARKTNADIFGDPLIAAGYLGMVRELCAL</sequence>
<dbReference type="InterPro" id="IPR036291">
    <property type="entry name" value="NAD(P)-bd_dom_sf"/>
</dbReference>
<dbReference type="Pfam" id="PF02558">
    <property type="entry name" value="ApbA"/>
    <property type="match status" value="1"/>
</dbReference>
<dbReference type="PANTHER" id="PTHR21708:SF26">
    <property type="entry name" value="2-DEHYDROPANTOATE 2-REDUCTASE"/>
    <property type="match status" value="1"/>
</dbReference>
<protein>
    <recommendedName>
        <fullName evidence="1">Ketopantoate reductase N-terminal domain-containing protein</fullName>
    </recommendedName>
</protein>
<dbReference type="InterPro" id="IPR051402">
    <property type="entry name" value="KPR-Related"/>
</dbReference>
<accession>A0A383BKZ0</accession>